<dbReference type="PANTHER" id="PTHR22997">
    <property type="entry name" value="PIH1 DOMAIN-CONTAINING PROTEIN 1"/>
    <property type="match status" value="1"/>
</dbReference>
<dbReference type="AlphaFoldDB" id="A0AAN7VFW9"/>
<dbReference type="GO" id="GO:0097255">
    <property type="term" value="C:R2TP complex"/>
    <property type="evidence" value="ECO:0007669"/>
    <property type="project" value="TreeGrafter"/>
</dbReference>
<keyword evidence="7" id="KW-1185">Reference proteome</keyword>
<accession>A0AAN7VFW9</accession>
<evidence type="ECO:0000256" key="1">
    <source>
        <dbReference type="ARBA" id="ARBA00008511"/>
    </source>
</evidence>
<proteinExistence type="inferred from homology"/>
<dbReference type="InterPro" id="IPR050734">
    <property type="entry name" value="PIH1/Kintoun_subfamily"/>
</dbReference>
<dbReference type="GO" id="GO:0005737">
    <property type="term" value="C:cytoplasm"/>
    <property type="evidence" value="ECO:0007669"/>
    <property type="project" value="TreeGrafter"/>
</dbReference>
<protein>
    <recommendedName>
        <fullName evidence="2">PIH1 domain-containing protein 1</fullName>
    </recommendedName>
</protein>
<dbReference type="EMBL" id="JAVRBK010000004">
    <property type="protein sequence ID" value="KAK5644371.1"/>
    <property type="molecule type" value="Genomic_DNA"/>
</dbReference>
<evidence type="ECO:0000313" key="6">
    <source>
        <dbReference type="EMBL" id="KAK5644371.1"/>
    </source>
</evidence>
<dbReference type="PANTHER" id="PTHR22997:SF0">
    <property type="entry name" value="PIH1 DOMAIN-CONTAINING PROTEIN 1"/>
    <property type="match status" value="1"/>
</dbReference>
<dbReference type="Proteomes" id="UP001329430">
    <property type="component" value="Chromosome 4"/>
</dbReference>
<feature type="domain" description="PIH1D1/2/3 CS-like" evidence="5">
    <location>
        <begin position="241"/>
        <end position="287"/>
    </location>
</feature>
<dbReference type="GO" id="GO:1990904">
    <property type="term" value="C:ribonucleoprotein complex"/>
    <property type="evidence" value="ECO:0007669"/>
    <property type="project" value="TreeGrafter"/>
</dbReference>
<comment type="similarity">
    <text evidence="1">Belongs to the PIH1 family.</text>
</comment>
<sequence length="287" mass="32719">MGPKPVFLDVDSTIVEQNLLITKDSGDEISQLLERQEQYPSRLIKPTPGFCVKTKEVGTDRKLFINICQTDALPPPDDISENELTYLCRSDEICNYRIPLSIGDVRTESDKKGNDAKAVDIAINTSFFCKIENSSFFKNFLLTVVFEGLQDKHNLHATDDRVILKNKRACGTLQLHRIQQREIDNKINSAKNEGEIVIDTSASASKPIIEVLSEKQNIAPNYRVFKKKTECNVVYVKIELIGEDRVLFQSKRYHYFLDFYLPFSINSESVTSTFNIHSQILTVKMSI</sequence>
<comment type="caution">
    <text evidence="6">The sequence shown here is derived from an EMBL/GenBank/DDBJ whole genome shotgun (WGS) entry which is preliminary data.</text>
</comment>
<comment type="function">
    <text evidence="3">Involved in the assembly of C/D box small nucleolar ribonucleoprotein (snoRNP) particles. Recruits the SWI/SNF complex to the core promoter of rRNA genes and enhances pre-rRNA transcription. Mediates interaction of TELO2 with the R2TP complex which is necessary for the stability of MTOR and SMG1. Positively regulates the assembly and activity of the mTORC1 complex.</text>
</comment>
<name>A0AAN7VFW9_9COLE</name>
<evidence type="ECO:0000313" key="7">
    <source>
        <dbReference type="Proteomes" id="UP001329430"/>
    </source>
</evidence>
<reference evidence="6 7" key="1">
    <citation type="journal article" date="2024" name="Insects">
        <title>An Improved Chromosome-Level Genome Assembly of the Firefly Pyrocoelia pectoralis.</title>
        <authorList>
            <person name="Fu X."/>
            <person name="Meyer-Rochow V.B."/>
            <person name="Ballantyne L."/>
            <person name="Zhu X."/>
        </authorList>
    </citation>
    <scope>NUCLEOTIDE SEQUENCE [LARGE SCALE GENOMIC DNA]</scope>
    <source>
        <strain evidence="6">XCY_ONT2</strain>
    </source>
</reference>
<dbReference type="Pfam" id="PF18201">
    <property type="entry name" value="PIH1_CS"/>
    <property type="match status" value="1"/>
</dbReference>
<organism evidence="6 7">
    <name type="scientific">Pyrocoelia pectoralis</name>
    <dbReference type="NCBI Taxonomy" id="417401"/>
    <lineage>
        <taxon>Eukaryota</taxon>
        <taxon>Metazoa</taxon>
        <taxon>Ecdysozoa</taxon>
        <taxon>Arthropoda</taxon>
        <taxon>Hexapoda</taxon>
        <taxon>Insecta</taxon>
        <taxon>Pterygota</taxon>
        <taxon>Neoptera</taxon>
        <taxon>Endopterygota</taxon>
        <taxon>Coleoptera</taxon>
        <taxon>Polyphaga</taxon>
        <taxon>Elateriformia</taxon>
        <taxon>Elateroidea</taxon>
        <taxon>Lampyridae</taxon>
        <taxon>Lampyrinae</taxon>
        <taxon>Pyrocoelia</taxon>
    </lineage>
</organism>
<evidence type="ECO:0000259" key="4">
    <source>
        <dbReference type="Pfam" id="PF08190"/>
    </source>
</evidence>
<evidence type="ECO:0000256" key="3">
    <source>
        <dbReference type="ARBA" id="ARBA00046233"/>
    </source>
</evidence>
<dbReference type="InterPro" id="IPR012981">
    <property type="entry name" value="PIH1_N"/>
</dbReference>
<dbReference type="GO" id="GO:0000492">
    <property type="term" value="P:box C/D snoRNP assembly"/>
    <property type="evidence" value="ECO:0007669"/>
    <property type="project" value="TreeGrafter"/>
</dbReference>
<gene>
    <name evidence="6" type="ORF">RI129_005671</name>
</gene>
<dbReference type="Pfam" id="PF08190">
    <property type="entry name" value="PIH1"/>
    <property type="match status" value="1"/>
</dbReference>
<evidence type="ECO:0000259" key="5">
    <source>
        <dbReference type="Pfam" id="PF18201"/>
    </source>
</evidence>
<evidence type="ECO:0000256" key="2">
    <source>
        <dbReference type="ARBA" id="ARBA00040540"/>
    </source>
</evidence>
<dbReference type="InterPro" id="IPR041442">
    <property type="entry name" value="PIH1D1/2/3_CS-like"/>
</dbReference>
<dbReference type="GO" id="GO:0006364">
    <property type="term" value="P:rRNA processing"/>
    <property type="evidence" value="ECO:0007669"/>
    <property type="project" value="TreeGrafter"/>
</dbReference>
<feature type="domain" description="PIH1 N-terminal" evidence="4">
    <location>
        <begin position="24"/>
        <end position="182"/>
    </location>
</feature>